<dbReference type="Gene3D" id="1.10.510.10">
    <property type="entry name" value="Transferase(Phosphotransferase) domain 1"/>
    <property type="match status" value="1"/>
</dbReference>
<evidence type="ECO:0000313" key="2">
    <source>
        <dbReference type="EMBL" id="ASF45925.1"/>
    </source>
</evidence>
<dbReference type="Pfam" id="PF00069">
    <property type="entry name" value="Pkinase"/>
    <property type="match status" value="1"/>
</dbReference>
<dbReference type="Proteomes" id="UP000197019">
    <property type="component" value="Chromosome"/>
</dbReference>
<dbReference type="GO" id="GO:0005524">
    <property type="term" value="F:ATP binding"/>
    <property type="evidence" value="ECO:0007669"/>
    <property type="project" value="InterPro"/>
</dbReference>
<sequence length="580" mass="65304">MSWIPMKSWHDYKPPDGDLFPERYNVEEMLNESAASMVLLGYDTQSAIQVVIKCFKPSAKGAYLREINAAFDLSHPNVQRCLDTFHRADGMACIVYDYLEGGSLAQLLAEQGKLDLKTTILCLQAILTALAYLHRLNRIHCDIKPENIMLRPQAHGPADFVLIDLGAVCMLREAQEGQHVQGTPAYIAPERIKNRFFFNSDLYSLGVIAFEMACGRRPFVGTVKEITQANLASVPSLSGIQPTGLRDFIDHLLVKDPQQRLQSAEAALALLNKILICPSQWQTAVLTPVSIHARWRLPLEEEPVAIDCFHINGYPLIGLMYEGYETLIDPQQPQQPLWRFLTPYPLQILGVDRLAYATPSRVQIVELTKEGGSAEWLLKECLNDLKTWHVGYRKLVWSNTFFYYYDKLRQEPAAIRFGVSNYLLKPQVHILGNGCIVISEGLANNKVVFRDPQAQVVSEWQLEGMVISLSYDTHNILAVTMNLTDGNICSLWCLAIHHPPRKLVLTGTISHIFAINGVAFWVSDRTGLYCCDTTLRPQLISALPSQVLKIAATYDHRFIVALCKDDHGLFMTLLKNRAVL</sequence>
<dbReference type="CDD" id="cd14014">
    <property type="entry name" value="STKc_PknB_like"/>
    <property type="match status" value="1"/>
</dbReference>
<reference evidence="2 3" key="1">
    <citation type="submission" date="2017-06" db="EMBL/GenBank/DDBJ databases">
        <title>Genome Sequencing of the methanotroph Methylovulum psychrotolerants str. HV10-M2 isolated from a high-altitude environment.</title>
        <authorList>
            <person name="Mateos-Rivera A."/>
        </authorList>
    </citation>
    <scope>NUCLEOTIDE SEQUENCE [LARGE SCALE GENOMIC DNA]</scope>
    <source>
        <strain evidence="2 3">HV10_M2</strain>
    </source>
</reference>
<dbReference type="AlphaFoldDB" id="A0A1Z4BXC4"/>
<dbReference type="InterPro" id="IPR011009">
    <property type="entry name" value="Kinase-like_dom_sf"/>
</dbReference>
<feature type="domain" description="Protein kinase" evidence="1">
    <location>
        <begin position="24"/>
        <end position="275"/>
    </location>
</feature>
<evidence type="ECO:0000313" key="3">
    <source>
        <dbReference type="Proteomes" id="UP000197019"/>
    </source>
</evidence>
<dbReference type="GO" id="GO:0004674">
    <property type="term" value="F:protein serine/threonine kinase activity"/>
    <property type="evidence" value="ECO:0007669"/>
    <property type="project" value="InterPro"/>
</dbReference>
<evidence type="ECO:0000259" key="1">
    <source>
        <dbReference type="PROSITE" id="PS50011"/>
    </source>
</evidence>
<protein>
    <recommendedName>
        <fullName evidence="1">Protein kinase domain-containing protein</fullName>
    </recommendedName>
</protein>
<dbReference type="SUPFAM" id="SSF56112">
    <property type="entry name" value="Protein kinase-like (PK-like)"/>
    <property type="match status" value="1"/>
</dbReference>
<dbReference type="PROSITE" id="PS50011">
    <property type="entry name" value="PROTEIN_KINASE_DOM"/>
    <property type="match status" value="1"/>
</dbReference>
<organism evidence="2 3">
    <name type="scientific">Methylovulum psychrotolerans</name>
    <dbReference type="NCBI Taxonomy" id="1704499"/>
    <lineage>
        <taxon>Bacteria</taxon>
        <taxon>Pseudomonadati</taxon>
        <taxon>Pseudomonadota</taxon>
        <taxon>Gammaproteobacteria</taxon>
        <taxon>Methylococcales</taxon>
        <taxon>Methylococcaceae</taxon>
        <taxon>Methylovulum</taxon>
    </lineage>
</organism>
<dbReference type="GO" id="GO:0005737">
    <property type="term" value="C:cytoplasm"/>
    <property type="evidence" value="ECO:0007669"/>
    <property type="project" value="TreeGrafter"/>
</dbReference>
<keyword evidence="3" id="KW-1185">Reference proteome</keyword>
<dbReference type="SMART" id="SM00220">
    <property type="entry name" value="S_TKc"/>
    <property type="match status" value="1"/>
</dbReference>
<dbReference type="KEGG" id="mpsy:CEK71_07450"/>
<dbReference type="PANTHER" id="PTHR24348">
    <property type="entry name" value="SERINE/THREONINE-PROTEIN KINASE UNC-51-RELATED"/>
    <property type="match status" value="1"/>
</dbReference>
<proteinExistence type="predicted"/>
<accession>A0A1Z4BXC4</accession>
<gene>
    <name evidence="2" type="ORF">CEK71_07450</name>
</gene>
<name>A0A1Z4BXC4_9GAMM</name>
<dbReference type="EMBL" id="CP022129">
    <property type="protein sequence ID" value="ASF45925.1"/>
    <property type="molecule type" value="Genomic_DNA"/>
</dbReference>
<dbReference type="InterPro" id="IPR045269">
    <property type="entry name" value="Atg1-like"/>
</dbReference>
<dbReference type="InterPro" id="IPR000719">
    <property type="entry name" value="Prot_kinase_dom"/>
</dbReference>